<dbReference type="BioCyc" id="RSPH349102:G1G8M-1775-MONOMER"/>
<dbReference type="Pfam" id="PF13392">
    <property type="entry name" value="HNH_3"/>
    <property type="match status" value="1"/>
</dbReference>
<gene>
    <name evidence="2" type="ordered locus">Rsph17025_1724</name>
</gene>
<sequence>MKGRAIEYLPEELAWVEANKTLPREQMWRRFCFLFQRQDVSKTHLAALCKRKGWLTGRTGCFEKGQVPLNKGKAMPYHPNSAATRFKKGQRPVNKLDVGAESIDRDGYVKICVAEPNPWTGAPTHMAFKHRWLWEKENGPVPAGHALKCLDGNKRNCDPSNWEAVPRALLPRLSGRWHMPYDSAPEELKPTLLAVAKLEHAARAVRGRRSRGAE</sequence>
<protein>
    <recommendedName>
        <fullName evidence="1">HNH nuclease domain-containing protein</fullName>
    </recommendedName>
</protein>
<dbReference type="eggNOG" id="ENOG5032S64">
    <property type="taxonomic scope" value="Bacteria"/>
</dbReference>
<dbReference type="SUPFAM" id="SSF54060">
    <property type="entry name" value="His-Me finger endonucleases"/>
    <property type="match status" value="1"/>
</dbReference>
<feature type="domain" description="HNH nuclease" evidence="1">
    <location>
        <begin position="128"/>
        <end position="167"/>
    </location>
</feature>
<accession>A4WTA3</accession>
<dbReference type="HOGENOM" id="CLU_086933_0_0_5"/>
<dbReference type="InterPro" id="IPR003615">
    <property type="entry name" value="HNH_nuc"/>
</dbReference>
<dbReference type="InterPro" id="IPR044925">
    <property type="entry name" value="His-Me_finger_sf"/>
</dbReference>
<evidence type="ECO:0000259" key="1">
    <source>
        <dbReference type="Pfam" id="PF13392"/>
    </source>
</evidence>
<organism evidence="2">
    <name type="scientific">Cereibacter sphaeroides (strain ATCC 17025 / ATH 2.4.3)</name>
    <name type="common">Rhodobacter sphaeroides</name>
    <dbReference type="NCBI Taxonomy" id="349102"/>
    <lineage>
        <taxon>Bacteria</taxon>
        <taxon>Pseudomonadati</taxon>
        <taxon>Pseudomonadota</taxon>
        <taxon>Alphaproteobacteria</taxon>
        <taxon>Rhodobacterales</taxon>
        <taxon>Paracoccaceae</taxon>
        <taxon>Cereibacter</taxon>
    </lineage>
</organism>
<name>A4WTA3_CERS5</name>
<dbReference type="STRING" id="349102.Rsph17025_1724"/>
<proteinExistence type="predicted"/>
<reference evidence="2" key="1">
    <citation type="submission" date="2007-04" db="EMBL/GenBank/DDBJ databases">
        <title>Complete sequence of chromosome of Rhodobacter sphaeroides ATCC 17025.</title>
        <authorList>
            <consortium name="US DOE Joint Genome Institute"/>
            <person name="Copeland A."/>
            <person name="Lucas S."/>
            <person name="Lapidus A."/>
            <person name="Barry K."/>
            <person name="Detter J.C."/>
            <person name="Glavina del Rio T."/>
            <person name="Hammon N."/>
            <person name="Israni S."/>
            <person name="Dalin E."/>
            <person name="Tice H."/>
            <person name="Pitluck S."/>
            <person name="Chertkov O."/>
            <person name="Brettin T."/>
            <person name="Bruce D."/>
            <person name="Han C."/>
            <person name="Schmutz J."/>
            <person name="Larimer F."/>
            <person name="Land M."/>
            <person name="Hauser L."/>
            <person name="Kyrpides N."/>
            <person name="Kim E."/>
            <person name="Richardson P."/>
            <person name="Mackenzie C."/>
            <person name="Choudhary M."/>
            <person name="Donohue T.J."/>
            <person name="Kaplan S."/>
        </authorList>
    </citation>
    <scope>NUCLEOTIDE SEQUENCE [LARGE SCALE GENOMIC DNA]</scope>
    <source>
        <strain evidence="2">ATCC 17025</strain>
    </source>
</reference>
<dbReference type="EMBL" id="CP000661">
    <property type="protein sequence ID" value="ABP70617.1"/>
    <property type="molecule type" value="Genomic_DNA"/>
</dbReference>
<dbReference type="KEGG" id="rsq:Rsph17025_1724"/>
<evidence type="ECO:0000313" key="2">
    <source>
        <dbReference type="EMBL" id="ABP70617.1"/>
    </source>
</evidence>
<dbReference type="AlphaFoldDB" id="A4WTA3"/>